<keyword evidence="5" id="KW-1185">Reference proteome</keyword>
<dbReference type="AlphaFoldDB" id="A0A0P1BLT0"/>
<dbReference type="SUPFAM" id="SSF51197">
    <property type="entry name" value="Clavaminate synthase-like"/>
    <property type="match status" value="1"/>
</dbReference>
<dbReference type="OrthoDB" id="408743at2759"/>
<proteinExistence type="predicted"/>
<dbReference type="EMBL" id="CCYA01000265">
    <property type="protein sequence ID" value="CEH17718.1"/>
    <property type="molecule type" value="Genomic_DNA"/>
</dbReference>
<evidence type="ECO:0000259" key="3">
    <source>
        <dbReference type="Pfam" id="PF02668"/>
    </source>
</evidence>
<dbReference type="PANTHER" id="PTHR10696:SF21">
    <property type="entry name" value="TAUD_TFDA-LIKE DOMAIN-CONTAINING PROTEIN"/>
    <property type="match status" value="1"/>
</dbReference>
<dbReference type="InterPro" id="IPR003819">
    <property type="entry name" value="TauD/TfdA-like"/>
</dbReference>
<dbReference type="InterPro" id="IPR050411">
    <property type="entry name" value="AlphaKG_dependent_hydroxylases"/>
</dbReference>
<dbReference type="PANTHER" id="PTHR10696">
    <property type="entry name" value="GAMMA-BUTYROBETAINE HYDROXYLASE-RELATED"/>
    <property type="match status" value="1"/>
</dbReference>
<accession>A0A0P1BLT0</accession>
<dbReference type="GO" id="GO:0016491">
    <property type="term" value="F:oxidoreductase activity"/>
    <property type="evidence" value="ECO:0007669"/>
    <property type="project" value="UniProtKB-KW"/>
</dbReference>
<evidence type="ECO:0000313" key="5">
    <source>
        <dbReference type="Proteomes" id="UP000054845"/>
    </source>
</evidence>
<feature type="region of interest" description="Disordered" evidence="2">
    <location>
        <begin position="1"/>
        <end position="23"/>
    </location>
</feature>
<organism evidence="4 5">
    <name type="scientific">Ceraceosorus bombacis</name>
    <dbReference type="NCBI Taxonomy" id="401625"/>
    <lineage>
        <taxon>Eukaryota</taxon>
        <taxon>Fungi</taxon>
        <taxon>Dikarya</taxon>
        <taxon>Basidiomycota</taxon>
        <taxon>Ustilaginomycotina</taxon>
        <taxon>Exobasidiomycetes</taxon>
        <taxon>Ceraceosorales</taxon>
        <taxon>Ceraceosoraceae</taxon>
        <taxon>Ceraceosorus</taxon>
    </lineage>
</organism>
<dbReference type="Proteomes" id="UP000054845">
    <property type="component" value="Unassembled WGS sequence"/>
</dbReference>
<dbReference type="Gene3D" id="3.60.130.10">
    <property type="entry name" value="Clavaminate synthase-like"/>
    <property type="match status" value="1"/>
</dbReference>
<dbReference type="InterPro" id="IPR042098">
    <property type="entry name" value="TauD-like_sf"/>
</dbReference>
<dbReference type="Pfam" id="PF02668">
    <property type="entry name" value="TauD"/>
    <property type="match status" value="1"/>
</dbReference>
<dbReference type="STRING" id="401625.A0A0P1BLT0"/>
<protein>
    <recommendedName>
        <fullName evidence="3">TauD/TfdA-like domain-containing protein</fullName>
    </recommendedName>
</protein>
<evidence type="ECO:0000256" key="1">
    <source>
        <dbReference type="ARBA" id="ARBA00023002"/>
    </source>
</evidence>
<keyword evidence="1" id="KW-0560">Oxidoreductase</keyword>
<reference evidence="4 5" key="1">
    <citation type="submission" date="2014-09" db="EMBL/GenBank/DDBJ databases">
        <authorList>
            <person name="Magalhaes I.L.F."/>
            <person name="Oliveira U."/>
            <person name="Santos F.R."/>
            <person name="Vidigal T.H.D.A."/>
            <person name="Brescovit A.D."/>
            <person name="Santos A.J."/>
        </authorList>
    </citation>
    <scope>NUCLEOTIDE SEQUENCE [LARGE SCALE GENOMIC DNA]</scope>
</reference>
<evidence type="ECO:0000256" key="2">
    <source>
        <dbReference type="SAM" id="MobiDB-lite"/>
    </source>
</evidence>
<name>A0A0P1BLT0_9BASI</name>
<evidence type="ECO:0000313" key="4">
    <source>
        <dbReference type="EMBL" id="CEH17718.1"/>
    </source>
</evidence>
<feature type="domain" description="TauD/TfdA-like" evidence="3">
    <location>
        <begin position="79"/>
        <end position="449"/>
    </location>
</feature>
<sequence length="461" mass="51267">MSLALDSATSPSTHARDPSEQASARLITGEASYQRKLSIPTRQGRQLVSFPHILQPEQPRDTAVDLARFLQTAKELSQQPAGVQISNHDADQSPLRHLLTAAGGVLKFEKTPLRSAHDFSDFMHNLAAGTGWLPHVDKGLMVLRRPHAKNVATANEGPPTQAIGSHNEYGLSSHYPSYIAFFCLASPDTGGQTPIASSLRLYERFESELNAYLQAITKRGIAFAIHHPRGNVEGHVGGNSVFNANSFGPNEQGALQPEVPFAQLPEESKRAIVEENVRALAREGGWDESASLDDESVAVWKRRGYSGHWMPDGSFIVVQRTPGVRIHPIFGVPSYFTNVHTRFIYAGIDKAGQQIKPHWRRNLLDLVREQQAEQSLASPFQLPAYIVGNTTLEDDTPFDQEWIEENLRITAEEQVDVSWNVGDVLLIDNLAVQHGRRPWEGDRRLLASLWDSPFLQRHSRV</sequence>